<accession>A0ACC2PVJ1</accession>
<dbReference type="Proteomes" id="UP001239111">
    <property type="component" value="Chromosome 1"/>
</dbReference>
<evidence type="ECO:0000313" key="2">
    <source>
        <dbReference type="Proteomes" id="UP001239111"/>
    </source>
</evidence>
<keyword evidence="2" id="KW-1185">Reference proteome</keyword>
<comment type="caution">
    <text evidence="1">The sequence shown here is derived from an EMBL/GenBank/DDBJ whole genome shotgun (WGS) entry which is preliminary data.</text>
</comment>
<dbReference type="EMBL" id="CM056741">
    <property type="protein sequence ID" value="KAJ8687624.1"/>
    <property type="molecule type" value="Genomic_DNA"/>
</dbReference>
<sequence>MQCLLWIFPIIAYIGAATPPPRNKSALLKTEFEWKYFDYLWESEEQKNEYISKNLYKPEAMLPIDVDRSKDGRTFVSVVRAPGVPASLHTISDQIMNSGPLLVPYPNWSTWKNPKECKGITGVFRIAIDKCNRLWVLDTGKIDEEYICSAQLLVYDLSTDRLISKIPIPDSIARDKNKMGLLVTPIVETYGKNCSQTTVYVNDVIGHGLIIWNEDKFIRLENDLFKPEEKYANFTIAGESFYLPDGIFNQILTPEKFFNGERYLYFRPLASRSLYSVPAKDLKLNGNSNSTRYSGYKDVLSSQATAMVFSSNGTLFYGLTEDIAIGCWNLNKTLKSENLGIPLIDKQRLQFMSGLKIITNPKRFRQGLSHGKERLLMMTNRIQKFYRGTQNSSEINYRVMSIGVRELVKDTVCDNV</sequence>
<name>A0ACC2PVJ1_9HYME</name>
<protein>
    <submittedName>
        <fullName evidence="1">Uncharacterized protein</fullName>
    </submittedName>
</protein>
<proteinExistence type="predicted"/>
<organism evidence="1 2">
    <name type="scientific">Eretmocerus hayati</name>
    <dbReference type="NCBI Taxonomy" id="131215"/>
    <lineage>
        <taxon>Eukaryota</taxon>
        <taxon>Metazoa</taxon>
        <taxon>Ecdysozoa</taxon>
        <taxon>Arthropoda</taxon>
        <taxon>Hexapoda</taxon>
        <taxon>Insecta</taxon>
        <taxon>Pterygota</taxon>
        <taxon>Neoptera</taxon>
        <taxon>Endopterygota</taxon>
        <taxon>Hymenoptera</taxon>
        <taxon>Apocrita</taxon>
        <taxon>Proctotrupomorpha</taxon>
        <taxon>Chalcidoidea</taxon>
        <taxon>Aphelinidae</taxon>
        <taxon>Aphelininae</taxon>
        <taxon>Eretmocerus</taxon>
    </lineage>
</organism>
<reference evidence="1" key="1">
    <citation type="submission" date="2023-04" db="EMBL/GenBank/DDBJ databases">
        <title>A chromosome-level genome assembly of the parasitoid wasp Eretmocerus hayati.</title>
        <authorList>
            <person name="Zhong Y."/>
            <person name="Liu S."/>
            <person name="Liu Y."/>
        </authorList>
    </citation>
    <scope>NUCLEOTIDE SEQUENCE</scope>
    <source>
        <strain evidence="1">ZJU_SS_LIU_2023</strain>
    </source>
</reference>
<evidence type="ECO:0000313" key="1">
    <source>
        <dbReference type="EMBL" id="KAJ8687624.1"/>
    </source>
</evidence>
<gene>
    <name evidence="1" type="ORF">QAD02_023418</name>
</gene>